<evidence type="ECO:0000313" key="2">
    <source>
        <dbReference type="EMBL" id="KIE05535.1"/>
    </source>
</evidence>
<evidence type="ECO:0000256" key="1">
    <source>
        <dbReference type="SAM" id="Coils"/>
    </source>
</evidence>
<dbReference type="EMBL" id="JSWE01000092">
    <property type="protein sequence ID" value="KIE05535.1"/>
    <property type="molecule type" value="Genomic_DNA"/>
</dbReference>
<evidence type="ECO:0000313" key="3">
    <source>
        <dbReference type="Proteomes" id="UP000031258"/>
    </source>
</evidence>
<keyword evidence="1" id="KW-0175">Coiled coil</keyword>
<name>A0A0C1QZT8_9RICK</name>
<proteinExistence type="predicted"/>
<organism evidence="2 3">
    <name type="scientific">Candidatus Jidaibacter acanthamoebae</name>
    <dbReference type="NCBI Taxonomy" id="86105"/>
    <lineage>
        <taxon>Bacteria</taxon>
        <taxon>Pseudomonadati</taxon>
        <taxon>Pseudomonadota</taxon>
        <taxon>Alphaproteobacteria</taxon>
        <taxon>Rickettsiales</taxon>
        <taxon>Candidatus Midichloriaceae</taxon>
        <taxon>Candidatus Jidaibacter</taxon>
    </lineage>
</organism>
<protein>
    <recommendedName>
        <fullName evidence="4">DUF883 domain-containing protein</fullName>
    </recommendedName>
</protein>
<keyword evidence="3" id="KW-1185">Reference proteome</keyword>
<dbReference type="OrthoDB" id="5966597at2"/>
<feature type="coiled-coil region" evidence="1">
    <location>
        <begin position="1"/>
        <end position="64"/>
    </location>
</feature>
<accession>A0A0C1QZT8</accession>
<evidence type="ECO:0008006" key="4">
    <source>
        <dbReference type="Google" id="ProtNLM"/>
    </source>
</evidence>
<dbReference type="Proteomes" id="UP000031258">
    <property type="component" value="Unassembled WGS sequence"/>
</dbReference>
<reference evidence="2 3" key="1">
    <citation type="submission" date="2014-11" db="EMBL/GenBank/DDBJ databases">
        <title>A Rickettsiales Symbiont of Amoebae With Ancient Features.</title>
        <authorList>
            <person name="Schulz F."/>
            <person name="Martijn J."/>
            <person name="Wascher F."/>
            <person name="Kostanjsek R."/>
            <person name="Ettema T.J."/>
            <person name="Horn M."/>
        </authorList>
    </citation>
    <scope>NUCLEOTIDE SEQUENCE [LARGE SCALE GENOMIC DNA]</scope>
    <source>
        <strain evidence="2 3">UWC36</strain>
    </source>
</reference>
<comment type="caution">
    <text evidence="2">The sequence shown here is derived from an EMBL/GenBank/DDBJ whole genome shotgun (WGS) entry which is preliminary data.</text>
</comment>
<gene>
    <name evidence="2" type="ORF">NF27_DP00790</name>
</gene>
<sequence length="123" mass="13812">MKQTENLKNDYQSLKKDLADTTKKAGAAAEDKYNEYKEKGKEVAENIGNKYNELKERGKEMAENIEERAYEMGAKAKDMMNDAEDKLKKGVSCLEDQVRAHPMVSVTAAMLVGAMLAKLFSKK</sequence>
<dbReference type="RefSeq" id="WP_039455751.1">
    <property type="nucleotide sequence ID" value="NZ_JSWE01000092.1"/>
</dbReference>
<dbReference type="Gene3D" id="1.20.120.20">
    <property type="entry name" value="Apolipoprotein"/>
    <property type="match status" value="1"/>
</dbReference>
<dbReference type="AlphaFoldDB" id="A0A0C1QZT8"/>